<dbReference type="AlphaFoldDB" id="A0A0K6FQ81"/>
<reference evidence="1 2" key="1">
    <citation type="submission" date="2015-07" db="EMBL/GenBank/DDBJ databases">
        <authorList>
            <person name="Noorani M."/>
        </authorList>
    </citation>
    <scope>NUCLEOTIDE SEQUENCE [LARGE SCALE GENOMIC DNA]</scope>
    <source>
        <strain evidence="1">BBA 69670</strain>
    </source>
</reference>
<dbReference type="Proteomes" id="UP000044841">
    <property type="component" value="Unassembled WGS sequence"/>
</dbReference>
<name>A0A0K6FQ81_9AGAM</name>
<organism evidence="1 2">
    <name type="scientific">Rhizoctonia solani</name>
    <dbReference type="NCBI Taxonomy" id="456999"/>
    <lineage>
        <taxon>Eukaryota</taxon>
        <taxon>Fungi</taxon>
        <taxon>Dikarya</taxon>
        <taxon>Basidiomycota</taxon>
        <taxon>Agaricomycotina</taxon>
        <taxon>Agaricomycetes</taxon>
        <taxon>Cantharellales</taxon>
        <taxon>Ceratobasidiaceae</taxon>
        <taxon>Rhizoctonia</taxon>
    </lineage>
</organism>
<proteinExistence type="predicted"/>
<keyword evidence="2" id="KW-1185">Reference proteome</keyword>
<protein>
    <submittedName>
        <fullName evidence="1">Uncharacterized protein</fullName>
    </submittedName>
</protein>
<dbReference type="EMBL" id="CYGV01000413">
    <property type="protein sequence ID" value="CUA68381.1"/>
    <property type="molecule type" value="Genomic_DNA"/>
</dbReference>
<sequence length="360" mass="40354">MYEVHDEVHDNITKNFLRNVRAACDDRDRYTTNHSCAVMKKYIVDKFMARFSVVMSQGTHPSATSASVEMQHAQPGDKENSSEMNEITVLCYYYGSLASRQASDISTFFRSAVGSCGDFFPSGSVYVYKSVDVSLVPCPSLTPYIPNASETADPDHSGYVAAEPKTTPYTPPIVPGVVVLEPWEISWVLDTLRKAFGLFQAHEIECERTARLGYHAPQDEASGRMMEESRHKMEECSRAVDECDHTLARVLVSPLLAISLSNLEIDKAIKKMDRVTESSKGFATNNSHLDDEKREILGESFRKQEQGAKKLLDPQSCWDAVEPQVEPMLDQMALNPYGFMMDNPPLAHIVKYFSLLTLNL</sequence>
<evidence type="ECO:0000313" key="2">
    <source>
        <dbReference type="Proteomes" id="UP000044841"/>
    </source>
</evidence>
<evidence type="ECO:0000313" key="1">
    <source>
        <dbReference type="EMBL" id="CUA68381.1"/>
    </source>
</evidence>
<gene>
    <name evidence="1" type="ORF">RSOLAG22IIIB_07901</name>
</gene>
<accession>A0A0K6FQ81</accession>